<evidence type="ECO:0000313" key="2">
    <source>
        <dbReference type="EMBL" id="AFX99315.1"/>
    </source>
</evidence>
<accession>K7YI85</accession>
<dbReference type="KEGG" id="thal:A1OE_1137"/>
<proteinExistence type="predicted"/>
<evidence type="ECO:0000256" key="1">
    <source>
        <dbReference type="SAM" id="Phobius"/>
    </source>
</evidence>
<keyword evidence="1" id="KW-0472">Membrane</keyword>
<reference evidence="2 3" key="1">
    <citation type="journal article" date="2012" name="Proc. Natl. Acad. Sci. U.S.A.">
        <title>Genome streamlining and chemical defense in a coral reef symbiosis.</title>
        <authorList>
            <person name="Kwan J.C."/>
            <person name="Donia M.S."/>
            <person name="Han A.W."/>
            <person name="Hirose E."/>
            <person name="Haygood M.G."/>
            <person name="Schmidt E.W."/>
        </authorList>
    </citation>
    <scope>NUCLEOTIDE SEQUENCE [LARGE SCALE GENOMIC DNA]</scope>
    <source>
        <strain evidence="2 3">L2</strain>
    </source>
</reference>
<gene>
    <name evidence="2" type="ORF">A1OE_1137</name>
</gene>
<evidence type="ECO:0000313" key="3">
    <source>
        <dbReference type="Proteomes" id="UP000010077"/>
    </source>
</evidence>
<organism evidence="2 3">
    <name type="scientific">Candidatus Endolissoclinum faulkneri L2</name>
    <dbReference type="NCBI Taxonomy" id="1193729"/>
    <lineage>
        <taxon>Bacteria</taxon>
        <taxon>Pseudomonadati</taxon>
        <taxon>Pseudomonadota</taxon>
        <taxon>Alphaproteobacteria</taxon>
        <taxon>Rhodospirillales</taxon>
        <taxon>Rhodospirillaceae</taxon>
        <taxon>Candidatus Endolissoclinum</taxon>
    </lineage>
</organism>
<dbReference type="HOGENOM" id="CLU_2463317_0_0_5"/>
<dbReference type="AlphaFoldDB" id="K7YI85"/>
<dbReference type="Proteomes" id="UP000010077">
    <property type="component" value="Chromosome"/>
</dbReference>
<keyword evidence="1" id="KW-1133">Transmembrane helix</keyword>
<feature type="transmembrane region" description="Helical" evidence="1">
    <location>
        <begin position="6"/>
        <end position="27"/>
    </location>
</feature>
<dbReference type="EMBL" id="CP003539">
    <property type="protein sequence ID" value="AFX99315.1"/>
    <property type="molecule type" value="Genomic_DNA"/>
</dbReference>
<name>K7YI85_9PROT</name>
<keyword evidence="1" id="KW-0812">Transmembrane</keyword>
<keyword evidence="3" id="KW-1185">Reference proteome</keyword>
<sequence length="88" mass="10245">MSSSSLINLFSTSNIKMLLIKIAFYVITSLSKTYKRYYYYDIFFARSDSNKYFINNNNKRLSVLLIASVLDKSLMFKQIICCLVLTIS</sequence>
<protein>
    <submittedName>
        <fullName evidence="2">Uncharacterized protein</fullName>
    </submittedName>
</protein>